<protein>
    <submittedName>
        <fullName evidence="2">Uncharacterized protein</fullName>
    </submittedName>
</protein>
<feature type="compositionally biased region" description="Low complexity" evidence="1">
    <location>
        <begin position="239"/>
        <end position="248"/>
    </location>
</feature>
<name>A0A6C0KPB7_9ZZZZ</name>
<evidence type="ECO:0000256" key="1">
    <source>
        <dbReference type="SAM" id="MobiDB-lite"/>
    </source>
</evidence>
<feature type="region of interest" description="Disordered" evidence="1">
    <location>
        <begin position="1"/>
        <end position="37"/>
    </location>
</feature>
<feature type="region of interest" description="Disordered" evidence="1">
    <location>
        <begin position="1655"/>
        <end position="1683"/>
    </location>
</feature>
<feature type="compositionally biased region" description="Acidic residues" evidence="1">
    <location>
        <begin position="28"/>
        <end position="37"/>
    </location>
</feature>
<feature type="region of interest" description="Disordered" evidence="1">
    <location>
        <begin position="214"/>
        <end position="252"/>
    </location>
</feature>
<reference evidence="2" key="1">
    <citation type="journal article" date="2020" name="Nature">
        <title>Giant virus diversity and host interactions through global metagenomics.</title>
        <authorList>
            <person name="Schulz F."/>
            <person name="Roux S."/>
            <person name="Paez-Espino D."/>
            <person name="Jungbluth S."/>
            <person name="Walsh D.A."/>
            <person name="Denef V.J."/>
            <person name="McMahon K.D."/>
            <person name="Konstantinidis K.T."/>
            <person name="Eloe-Fadrosh E.A."/>
            <person name="Kyrpides N.C."/>
            <person name="Woyke T."/>
        </authorList>
    </citation>
    <scope>NUCLEOTIDE SEQUENCE</scope>
    <source>
        <strain evidence="2">GVMAG-S-3300013006-158</strain>
    </source>
</reference>
<accession>A0A6C0KPB7</accession>
<organism evidence="2">
    <name type="scientific">viral metagenome</name>
    <dbReference type="NCBI Taxonomy" id="1070528"/>
    <lineage>
        <taxon>unclassified sequences</taxon>
        <taxon>metagenomes</taxon>
        <taxon>organismal metagenomes</taxon>
    </lineage>
</organism>
<dbReference type="EMBL" id="MN740936">
    <property type="protein sequence ID" value="QHU18577.1"/>
    <property type="molecule type" value="Genomic_DNA"/>
</dbReference>
<evidence type="ECO:0000313" key="2">
    <source>
        <dbReference type="EMBL" id="QHU18577.1"/>
    </source>
</evidence>
<feature type="compositionally biased region" description="Basic and acidic residues" evidence="1">
    <location>
        <begin position="214"/>
        <end position="230"/>
    </location>
</feature>
<feature type="compositionally biased region" description="Basic and acidic residues" evidence="1">
    <location>
        <begin position="1674"/>
        <end position="1683"/>
    </location>
</feature>
<sequence>MSMQDSNDPENEVNEDNTSLSDAQEAILEPDPEGDQVDDEAIVEGAAESSVQVAPTDNLNPALVEQDDPMLSVQLGDRILIDSKYGRIVGTVYYNDADRLSIKPDGLSNRVVDFETDENGFKEDDHVTNVGILKKRAFESFVEQQDFRVSAKIDTFDVDGQLFKAFDITKVDKENDFIEIKDENGDVHTVVFNFIGIPSDESFKVISIRQPIGGEEKINEEQPIELRKGEEEEERAEGAEGAEAAEGADAVEAEEEDEIEVLGQIKVTKPKVIREASFYEQRIPDTIQKIDALNDFVSSIDATLQKDPKAIRAIRILVETLFDLKQSIIEYNEDGTVRSQKAVSAFSLSDLIDKTYVPMGRPVLAIDKKEYDVVEDLEGKEIEGVYFTDFEQELENIIQQNPDVVSSKMEGAADNKLNTFWTTTKNFLTKYVSPWYNPHDSPSVWKAYQDSELFRQSYPDKEAENTVPGYIASHSIEDPPIFDKVPFGIERALSTTYRKGIQRKKQLLIPEDTAVLQNYMLFPATLIPYIGSTRSSSIAVDSGRSQLTRKTMKTILTELGTPKVDAMSSDIVLLGSKAQDIGNISIENYLEGVPIPALGIGDTFSVLEQYGLRDMELTEPIAHELTKKINRYQAQFVRTLNTLIEKVNQLEPKDPEPNPFLKNPAILEEIRSQPMLADALRDFERINISLSKSDVASTVYLLKEYPDYFQVAAGKDQLLIATAQLDANNKRYLDAQKVKSILNYNRLHSGQRPRRNTCKHVADLVAVRKIKDNNERFEKLIEKFVHYQGIRDQNWINCNLCKEHLLCVHERLQIDAFLRPAEKLATEKEIILKFSGGQFNANYICRNCGQTIREIDFDNNIEFDDDGKPKSGRAVLVDEDALFTEKMNRMVGVPIESSDKKEMNLDDNKSAIYDMIRLVAEQAGIKKIEQDSYMFIINNVIRYLSSFPAEKAYAQAKLKNPKLPEYIEAKAIRTVSYVAMLLLIELQTRIPLYQIVAPLVGCESPGLDGYPLSDDINKVQGIEYLACVVSSIRRNQDPWNNTGYQRISSAVDRQKRIITNMIAVLKKMVEDVDIQDKLRHARSYLTNTFGVQSEKGRPKDVIPPTFLPEQIIITPEEAAKDVIKPEVAAVMRKDGTLVKLWIRHSHELARKTASLFRDSQYLNTTCCLTDVTKPNLFWSQVADLPDIGHRVLTPYRPAPFLMPTFVPREVGSIVAEPDKNQYYRIFLKCCFKGPRMGHSHEPGLDNICTWCGFQFPMMPSIMETEEIATDRKKAESKSEQRISEQEERGKSSFVCQDVQIDSNTFTTLLDRIHTVNNVERLPPVIGVPTEQIMTEFSTIQPAPIDKWEGIIMQTYHAFNSLRSDADQGDIAIAAGPISEEVAKVKEYVQTQLRKSIDILDNIVKLSWVNFFQVLQSYFITPFERKVTDYDPNTLFVPYELKKVLSAEHVSTSILPILDRELIIMKLDHDQFKQSQYSFARSKLRDCIKKLSVLLPFKHKINPRMIPQGERAFTYIQEAIMYGILYSLLNPNDPAFDGQARLVSDPSDNMIHKIVHMSLSKFSKEFLTYDDKKIKELIEIANEKERTRIIDNYNKMSDERKAVELTKQRLRMGDWAIGGKIHSYDGEVWEIEQRQRREMGIVDFPDSDSYFGNVMGSAIDADGNPIPADGDEDGYDHREDDGED</sequence>
<feature type="region of interest" description="Disordered" evidence="1">
    <location>
        <begin position="1270"/>
        <end position="1289"/>
    </location>
</feature>
<proteinExistence type="predicted"/>